<dbReference type="Gene3D" id="1.10.472.10">
    <property type="entry name" value="Cyclin-like"/>
    <property type="match status" value="1"/>
</dbReference>
<feature type="region of interest" description="Disordered" evidence="1">
    <location>
        <begin position="1"/>
        <end position="34"/>
    </location>
</feature>
<dbReference type="SUPFAM" id="SSF47954">
    <property type="entry name" value="Cyclin-like"/>
    <property type="match status" value="1"/>
</dbReference>
<keyword evidence="3" id="KW-1185">Reference proteome</keyword>
<accession>A0ABR3X7U5</accession>
<sequence length="265" mass="29457">MSPQTPQPGGAEHGPVSEHPPTATTTDNDDDELSRVTAAEALGLLKANIENILRTPGGSGETKLTQEREADRNAFPLLHPPTPQSPRDELLEAVLELPDGIHLRTSTRGPNFGMVLAHPRKEYAAQPLSPEMKGGIMRVFAKGSVPAVSVAMYLDRLFDHCSMPAMVYVAAGRYLRRLLLVERTTSLTRHNVHRLVLAALYVAHRIVSDQFHTDEWVATVGGISRPELTQLWVNFCVLLSFRLFVWRADLEEELRNLRTGWLAES</sequence>
<comment type="caution">
    <text evidence="2">The sequence shown here is derived from an EMBL/GenBank/DDBJ whole genome shotgun (WGS) entry which is preliminary data.</text>
</comment>
<dbReference type="PANTHER" id="PTHR15615">
    <property type="match status" value="1"/>
</dbReference>
<dbReference type="InterPro" id="IPR036915">
    <property type="entry name" value="Cyclin-like_sf"/>
</dbReference>
<dbReference type="InterPro" id="IPR013922">
    <property type="entry name" value="Cyclin_PHO80-like"/>
</dbReference>
<proteinExistence type="predicted"/>
<organism evidence="2 3">
    <name type="scientific">Phialemonium thermophilum</name>
    <dbReference type="NCBI Taxonomy" id="223376"/>
    <lineage>
        <taxon>Eukaryota</taxon>
        <taxon>Fungi</taxon>
        <taxon>Dikarya</taxon>
        <taxon>Ascomycota</taxon>
        <taxon>Pezizomycotina</taxon>
        <taxon>Sordariomycetes</taxon>
        <taxon>Sordariomycetidae</taxon>
        <taxon>Cephalothecales</taxon>
        <taxon>Cephalothecaceae</taxon>
        <taxon>Phialemonium</taxon>
    </lineage>
</organism>
<evidence type="ECO:0000313" key="2">
    <source>
        <dbReference type="EMBL" id="KAL1872016.1"/>
    </source>
</evidence>
<gene>
    <name evidence="2" type="ORF">VTK73DRAFT_1760</name>
</gene>
<evidence type="ECO:0000256" key="1">
    <source>
        <dbReference type="SAM" id="MobiDB-lite"/>
    </source>
</evidence>
<dbReference type="EMBL" id="JAZHXJ010000145">
    <property type="protein sequence ID" value="KAL1872016.1"/>
    <property type="molecule type" value="Genomic_DNA"/>
</dbReference>
<dbReference type="Pfam" id="PF08613">
    <property type="entry name" value="Cyclin"/>
    <property type="match status" value="1"/>
</dbReference>
<dbReference type="PANTHER" id="PTHR15615:SF32">
    <property type="entry name" value="PROTEIN KINASE COMPLEX COMPONENT, PUTATIVE (AFU_ORTHOLOGUE AFUA_2G07660)-RELATED"/>
    <property type="match status" value="1"/>
</dbReference>
<dbReference type="Proteomes" id="UP001586593">
    <property type="component" value="Unassembled WGS sequence"/>
</dbReference>
<evidence type="ECO:0000313" key="3">
    <source>
        <dbReference type="Proteomes" id="UP001586593"/>
    </source>
</evidence>
<protein>
    <submittedName>
        <fullName evidence="2">Uncharacterized protein</fullName>
    </submittedName>
</protein>
<name>A0ABR3X7U5_9PEZI</name>
<reference evidence="2 3" key="1">
    <citation type="journal article" date="2024" name="Commun. Biol.">
        <title>Comparative genomic analysis of thermophilic fungi reveals convergent evolutionary adaptations and gene losses.</title>
        <authorList>
            <person name="Steindorff A.S."/>
            <person name="Aguilar-Pontes M.V."/>
            <person name="Robinson A.J."/>
            <person name="Andreopoulos B."/>
            <person name="LaButti K."/>
            <person name="Kuo A."/>
            <person name="Mondo S."/>
            <person name="Riley R."/>
            <person name="Otillar R."/>
            <person name="Haridas S."/>
            <person name="Lipzen A."/>
            <person name="Grimwood J."/>
            <person name="Schmutz J."/>
            <person name="Clum A."/>
            <person name="Reid I.D."/>
            <person name="Moisan M.C."/>
            <person name="Butler G."/>
            <person name="Nguyen T.T.M."/>
            <person name="Dewar K."/>
            <person name="Conant G."/>
            <person name="Drula E."/>
            <person name="Henrissat B."/>
            <person name="Hansel C."/>
            <person name="Singer S."/>
            <person name="Hutchinson M.I."/>
            <person name="de Vries R.P."/>
            <person name="Natvig D.O."/>
            <person name="Powell A.J."/>
            <person name="Tsang A."/>
            <person name="Grigoriev I.V."/>
        </authorList>
    </citation>
    <scope>NUCLEOTIDE SEQUENCE [LARGE SCALE GENOMIC DNA]</scope>
    <source>
        <strain evidence="2 3">ATCC 24622</strain>
    </source>
</reference>